<evidence type="ECO:0000313" key="1">
    <source>
        <dbReference type="EMBL" id="KAI5669399.1"/>
    </source>
</evidence>
<dbReference type="Proteomes" id="UP001060085">
    <property type="component" value="Linkage Group LG04"/>
</dbReference>
<name>A0ACC0B9U8_CATRO</name>
<accession>A0ACC0B9U8</accession>
<sequence length="147" mass="16843">MVKDLWLRVLKLVHLRSLAPLPPMGFTAAVEVATWTEIADQTFIQKKAATGPATTSYKRPRQGPWKLGDSKRRRGKQRTENRGQQTLTPRGVYGVLQDHSTRSAFRWTLHRALRWDGSFVESQEGLEIKVSLRPDLNALWRSKPLKL</sequence>
<comment type="caution">
    <text evidence="1">The sequence shown here is derived from an EMBL/GenBank/DDBJ whole genome shotgun (WGS) entry which is preliminary data.</text>
</comment>
<organism evidence="1 2">
    <name type="scientific">Catharanthus roseus</name>
    <name type="common">Madagascar periwinkle</name>
    <name type="synonym">Vinca rosea</name>
    <dbReference type="NCBI Taxonomy" id="4058"/>
    <lineage>
        <taxon>Eukaryota</taxon>
        <taxon>Viridiplantae</taxon>
        <taxon>Streptophyta</taxon>
        <taxon>Embryophyta</taxon>
        <taxon>Tracheophyta</taxon>
        <taxon>Spermatophyta</taxon>
        <taxon>Magnoliopsida</taxon>
        <taxon>eudicotyledons</taxon>
        <taxon>Gunneridae</taxon>
        <taxon>Pentapetalae</taxon>
        <taxon>asterids</taxon>
        <taxon>lamiids</taxon>
        <taxon>Gentianales</taxon>
        <taxon>Apocynaceae</taxon>
        <taxon>Rauvolfioideae</taxon>
        <taxon>Vinceae</taxon>
        <taxon>Catharanthinae</taxon>
        <taxon>Catharanthus</taxon>
    </lineage>
</organism>
<proteinExistence type="predicted"/>
<keyword evidence="2" id="KW-1185">Reference proteome</keyword>
<evidence type="ECO:0000313" key="2">
    <source>
        <dbReference type="Proteomes" id="UP001060085"/>
    </source>
</evidence>
<gene>
    <name evidence="1" type="ORF">M9H77_19252</name>
</gene>
<reference evidence="2" key="1">
    <citation type="journal article" date="2023" name="Nat. Plants">
        <title>Single-cell RNA sequencing provides a high-resolution roadmap for understanding the multicellular compartmentation of specialized metabolism.</title>
        <authorList>
            <person name="Sun S."/>
            <person name="Shen X."/>
            <person name="Li Y."/>
            <person name="Li Y."/>
            <person name="Wang S."/>
            <person name="Li R."/>
            <person name="Zhang H."/>
            <person name="Shen G."/>
            <person name="Guo B."/>
            <person name="Wei J."/>
            <person name="Xu J."/>
            <person name="St-Pierre B."/>
            <person name="Chen S."/>
            <person name="Sun C."/>
        </authorList>
    </citation>
    <scope>NUCLEOTIDE SEQUENCE [LARGE SCALE GENOMIC DNA]</scope>
</reference>
<dbReference type="EMBL" id="CM044704">
    <property type="protein sequence ID" value="KAI5669399.1"/>
    <property type="molecule type" value="Genomic_DNA"/>
</dbReference>
<protein>
    <submittedName>
        <fullName evidence="1">Uncharacterized protein</fullName>
    </submittedName>
</protein>